<dbReference type="FunFam" id="1.10.510.10:FF:000530">
    <property type="entry name" value="probable receptor-like protein kinase At5g59700"/>
    <property type="match status" value="1"/>
</dbReference>
<dbReference type="Pfam" id="PF19160">
    <property type="entry name" value="SPARK"/>
    <property type="match status" value="1"/>
</dbReference>
<dbReference type="InterPro" id="IPR008271">
    <property type="entry name" value="Ser/Thr_kinase_AS"/>
</dbReference>
<dbReference type="InterPro" id="IPR001245">
    <property type="entry name" value="Ser-Thr/Tyr_kinase_cat_dom"/>
</dbReference>
<dbReference type="Gene3D" id="1.10.510.10">
    <property type="entry name" value="Transferase(Phosphotransferase) domain 1"/>
    <property type="match status" value="1"/>
</dbReference>
<dbReference type="eggNOG" id="KOG1187">
    <property type="taxonomic scope" value="Eukaryota"/>
</dbReference>
<keyword evidence="2" id="KW-0675">Receptor</keyword>
<keyword evidence="3" id="KW-1185">Reference proteome</keyword>
<proteinExistence type="predicted"/>
<organism evidence="2 3">
    <name type="scientific">Morus notabilis</name>
    <dbReference type="NCBI Taxonomy" id="981085"/>
    <lineage>
        <taxon>Eukaryota</taxon>
        <taxon>Viridiplantae</taxon>
        <taxon>Streptophyta</taxon>
        <taxon>Embryophyta</taxon>
        <taxon>Tracheophyta</taxon>
        <taxon>Spermatophyta</taxon>
        <taxon>Magnoliopsida</taxon>
        <taxon>eudicotyledons</taxon>
        <taxon>Gunneridae</taxon>
        <taxon>Pentapetalae</taxon>
        <taxon>rosids</taxon>
        <taxon>fabids</taxon>
        <taxon>Rosales</taxon>
        <taxon>Moraceae</taxon>
        <taxon>Moreae</taxon>
        <taxon>Morus</taxon>
    </lineage>
</organism>
<sequence length="539" mass="59605">MDMLTLNCHKLDMTKHVTKLTFILFFFLLIFAVEFAVSKPYSGGCSLSFNLSTTLFSSNCEGGDWGGFLQKSCCGAAFDEYLYALGQRANRTGKVFLNSTEQSSCLVSLAKFHGNISGCGIEKLVSGIGGCSDFSVADVTDKFGDELRSLNEKCELQSSVGTWEKACDSCAEGWEDIKGIHSSSSKIENDICRFAVMVSFTSSRIDDTRYFSLFSRCLGEHIIKSGNEELKHSRKTNISKAFKDVLTKEPGCPKVPIKEVYSATNNLSETNLIGEGNAGKVYKGMLSNKQPVAIKHIVDDEDIETFVREVTSLSRIRHPNLVSLLGYCFREDDCFLVYELCPNGNLSEWLFGKDKVLSWIQRLEIAVDSARALRFLHTYSEGCIVHRDIKPTNILLGENFQAKLSDFGLSKVIDLGETYASSEVRGTFGYVDPDYRSNRRVKSSGDVYSFGVVLLQIISGKKAKVITKGGNITEFADPKLEGEYSTEAFGLILELALSCTALKRQRPSMEQIVAKLQEALDKSTNAKASTPQTTPHRNA</sequence>
<dbReference type="PROSITE" id="PS50011">
    <property type="entry name" value="PROTEIN_KINASE_DOM"/>
    <property type="match status" value="1"/>
</dbReference>
<dbReference type="AlphaFoldDB" id="W9S8U8"/>
<dbReference type="PANTHER" id="PTHR48055:SF26">
    <property type="entry name" value="TRANSFERASE, PROTEIN KINASE RLK-PELLE-URK-2 FAMILY"/>
    <property type="match status" value="1"/>
</dbReference>
<dbReference type="GO" id="GO:0004672">
    <property type="term" value="F:protein kinase activity"/>
    <property type="evidence" value="ECO:0007669"/>
    <property type="project" value="InterPro"/>
</dbReference>
<dbReference type="EMBL" id="KE346265">
    <property type="protein sequence ID" value="EXC31618.1"/>
    <property type="molecule type" value="Genomic_DNA"/>
</dbReference>
<dbReference type="SMART" id="SM00220">
    <property type="entry name" value="S_TKc"/>
    <property type="match status" value="1"/>
</dbReference>
<dbReference type="GO" id="GO:0016020">
    <property type="term" value="C:membrane"/>
    <property type="evidence" value="ECO:0007669"/>
    <property type="project" value="TreeGrafter"/>
</dbReference>
<dbReference type="InterPro" id="IPR011009">
    <property type="entry name" value="Kinase-like_dom_sf"/>
</dbReference>
<dbReference type="InterPro" id="IPR051564">
    <property type="entry name" value="LRR_receptor-like_kinase"/>
</dbReference>
<evidence type="ECO:0000259" key="1">
    <source>
        <dbReference type="PROSITE" id="PS50011"/>
    </source>
</evidence>
<dbReference type="SUPFAM" id="SSF56112">
    <property type="entry name" value="Protein kinase-like (PK-like)"/>
    <property type="match status" value="1"/>
</dbReference>
<accession>W9S8U8</accession>
<dbReference type="Gene3D" id="3.30.200.20">
    <property type="entry name" value="Phosphorylase Kinase, domain 1"/>
    <property type="match status" value="1"/>
</dbReference>
<keyword evidence="2" id="KW-0418">Kinase</keyword>
<evidence type="ECO:0000313" key="3">
    <source>
        <dbReference type="Proteomes" id="UP000030645"/>
    </source>
</evidence>
<dbReference type="Pfam" id="PF07714">
    <property type="entry name" value="PK_Tyr_Ser-Thr"/>
    <property type="match status" value="1"/>
</dbReference>
<gene>
    <name evidence="2" type="ORF">L484_008415</name>
</gene>
<keyword evidence="2" id="KW-0808">Transferase</keyword>
<protein>
    <submittedName>
        <fullName evidence="2">Putative LRR receptor-like serine/threonine-protein kinase</fullName>
    </submittedName>
</protein>
<dbReference type="InterPro" id="IPR000719">
    <property type="entry name" value="Prot_kinase_dom"/>
</dbReference>
<reference evidence="3" key="1">
    <citation type="submission" date="2013-01" db="EMBL/GenBank/DDBJ databases">
        <title>Draft Genome Sequence of a Mulberry Tree, Morus notabilis C.K. Schneid.</title>
        <authorList>
            <person name="He N."/>
            <person name="Zhao S."/>
        </authorList>
    </citation>
    <scope>NUCLEOTIDE SEQUENCE</scope>
</reference>
<evidence type="ECO:0000313" key="2">
    <source>
        <dbReference type="EMBL" id="EXC31618.1"/>
    </source>
</evidence>
<dbReference type="PROSITE" id="PS00108">
    <property type="entry name" value="PROTEIN_KINASE_ST"/>
    <property type="match status" value="1"/>
</dbReference>
<dbReference type="FunFam" id="3.30.200.20:FF:000608">
    <property type="entry name" value="Serine/threonine kinase protein"/>
    <property type="match status" value="1"/>
</dbReference>
<dbReference type="GO" id="GO:0005524">
    <property type="term" value="F:ATP binding"/>
    <property type="evidence" value="ECO:0007669"/>
    <property type="project" value="InterPro"/>
</dbReference>
<feature type="domain" description="Protein kinase" evidence="1">
    <location>
        <begin position="267"/>
        <end position="520"/>
    </location>
</feature>
<dbReference type="Proteomes" id="UP000030645">
    <property type="component" value="Unassembled WGS sequence"/>
</dbReference>
<name>W9S8U8_9ROSA</name>
<dbReference type="InterPro" id="IPR043891">
    <property type="entry name" value="SPARK"/>
</dbReference>
<dbReference type="PANTHER" id="PTHR48055">
    <property type="entry name" value="LEUCINE-RICH REPEAT RECEPTOR PROTEIN KINASE EMS1"/>
    <property type="match status" value="1"/>
</dbReference>